<dbReference type="PROSITE" id="PS50244">
    <property type="entry name" value="S5A_REDUCTASE"/>
    <property type="match status" value="1"/>
</dbReference>
<accession>A0A0S3Q0B1</accession>
<dbReference type="Gene3D" id="1.20.120.1630">
    <property type="match status" value="1"/>
</dbReference>
<name>A0A0S3Q0B1_9BRAD</name>
<evidence type="ECO:0000256" key="1">
    <source>
        <dbReference type="SAM" id="Phobius"/>
    </source>
</evidence>
<feature type="transmembrane region" description="Helical" evidence="1">
    <location>
        <begin position="192"/>
        <end position="209"/>
    </location>
</feature>
<sequence>MTLSSYLIGLVAVSAAMSLVMTGAWLAWLRTRNSGWIDTIWTFGLGTVGFVAALFPAGAALTNRQLVVAALIAIWSARLGLHIAQRSRGITDDPRYAKLAAEWGDNAKTQMFILLQKQMLVSIPLASTMLLAARNIPGLLRIQDVIAVLVLLAAIAGEALADRQLRRFRSDPVNKSKVCDAGLWRYSRHPNYFFEWLGWVGYALFAIDLTGAYPLGWLAIAGPACMYWLLVYVSGIPPLEEHMAKRADYRAYQHRTNAFFLGPPRAAKP</sequence>
<dbReference type="KEGG" id="vgo:GJW-30_1_04167"/>
<dbReference type="Pfam" id="PF06966">
    <property type="entry name" value="DUF1295"/>
    <property type="match status" value="1"/>
</dbReference>
<keyword evidence="3" id="KW-1185">Reference proteome</keyword>
<dbReference type="EMBL" id="AP014946">
    <property type="protein sequence ID" value="BAT61608.1"/>
    <property type="molecule type" value="Genomic_DNA"/>
</dbReference>
<organism evidence="2 3">
    <name type="scientific">Variibacter gotjawalensis</name>
    <dbReference type="NCBI Taxonomy" id="1333996"/>
    <lineage>
        <taxon>Bacteria</taxon>
        <taxon>Pseudomonadati</taxon>
        <taxon>Pseudomonadota</taxon>
        <taxon>Alphaproteobacteria</taxon>
        <taxon>Hyphomicrobiales</taxon>
        <taxon>Nitrobacteraceae</taxon>
        <taxon>Variibacter</taxon>
    </lineage>
</organism>
<evidence type="ECO:0000313" key="3">
    <source>
        <dbReference type="Proteomes" id="UP000236884"/>
    </source>
</evidence>
<dbReference type="AlphaFoldDB" id="A0A0S3Q0B1"/>
<feature type="transmembrane region" description="Helical" evidence="1">
    <location>
        <begin position="66"/>
        <end position="84"/>
    </location>
</feature>
<keyword evidence="1" id="KW-0812">Transmembrane</keyword>
<keyword evidence="1" id="KW-0472">Membrane</keyword>
<proteinExistence type="predicted"/>
<dbReference type="OrthoDB" id="9779233at2"/>
<dbReference type="PANTHER" id="PTHR32251:SF17">
    <property type="entry name" value="STEROID 5-ALPHA REDUCTASE C-TERMINAL DOMAIN-CONTAINING PROTEIN"/>
    <property type="match status" value="1"/>
</dbReference>
<feature type="transmembrane region" description="Helical" evidence="1">
    <location>
        <begin position="40"/>
        <end position="60"/>
    </location>
</feature>
<protein>
    <submittedName>
        <fullName evidence="2">3-oxo-5-alpha-steroid 4-dehydrogenase</fullName>
    </submittedName>
</protein>
<feature type="transmembrane region" description="Helical" evidence="1">
    <location>
        <begin position="142"/>
        <end position="161"/>
    </location>
</feature>
<feature type="transmembrane region" description="Helical" evidence="1">
    <location>
        <begin position="215"/>
        <end position="236"/>
    </location>
</feature>
<keyword evidence="1" id="KW-1133">Transmembrane helix</keyword>
<dbReference type="GO" id="GO:0016020">
    <property type="term" value="C:membrane"/>
    <property type="evidence" value="ECO:0007669"/>
    <property type="project" value="TreeGrafter"/>
</dbReference>
<dbReference type="InterPro" id="IPR010721">
    <property type="entry name" value="UstE-like"/>
</dbReference>
<evidence type="ECO:0000313" key="2">
    <source>
        <dbReference type="EMBL" id="BAT61608.1"/>
    </source>
</evidence>
<reference evidence="2 3" key="1">
    <citation type="submission" date="2015-08" db="EMBL/GenBank/DDBJ databases">
        <title>Investigation of the bacterial diversity of lava forest soil.</title>
        <authorList>
            <person name="Lee J.S."/>
        </authorList>
    </citation>
    <scope>NUCLEOTIDE SEQUENCE [LARGE SCALE GENOMIC DNA]</scope>
    <source>
        <strain evidence="2 3">GJW-30</strain>
    </source>
</reference>
<dbReference type="PANTHER" id="PTHR32251">
    <property type="entry name" value="3-OXO-5-ALPHA-STEROID 4-DEHYDROGENASE"/>
    <property type="match status" value="1"/>
</dbReference>
<dbReference type="Proteomes" id="UP000236884">
    <property type="component" value="Chromosome"/>
</dbReference>
<dbReference type="RefSeq" id="WP_096358281.1">
    <property type="nucleotide sequence ID" value="NZ_AP014946.1"/>
</dbReference>
<feature type="transmembrane region" description="Helical" evidence="1">
    <location>
        <begin position="6"/>
        <end position="28"/>
    </location>
</feature>
<gene>
    <name evidence="2" type="ORF">GJW-30_1_04167</name>
</gene>